<keyword evidence="3" id="KW-1185">Reference proteome</keyword>
<reference evidence="3" key="1">
    <citation type="submission" date="2023-07" db="EMBL/GenBank/DDBJ databases">
        <title>Functional and genomic diversity of the sorghum phyllosphere microbiome.</title>
        <authorList>
            <person name="Shade A."/>
        </authorList>
    </citation>
    <scope>NUCLEOTIDE SEQUENCE [LARGE SCALE GENOMIC DNA]</scope>
    <source>
        <strain evidence="3">SORGH_AS_0422</strain>
    </source>
</reference>
<gene>
    <name evidence="2" type="ORF">QE417_000458</name>
</gene>
<evidence type="ECO:0000313" key="3">
    <source>
        <dbReference type="Proteomes" id="UP001258315"/>
    </source>
</evidence>
<sequence>MKTDLPIRLLMPAGLFIISASFIVGHYTALPDFANGLLLGVGIGLIFLSVMGNFRGKQV</sequence>
<evidence type="ECO:0000313" key="2">
    <source>
        <dbReference type="EMBL" id="MDT3401386.1"/>
    </source>
</evidence>
<dbReference type="Proteomes" id="UP001258315">
    <property type="component" value="Unassembled WGS sequence"/>
</dbReference>
<dbReference type="EMBL" id="JAVLVU010000001">
    <property type="protein sequence ID" value="MDT3401386.1"/>
    <property type="molecule type" value="Genomic_DNA"/>
</dbReference>
<dbReference type="RefSeq" id="WP_311947253.1">
    <property type="nucleotide sequence ID" value="NZ_JAVLVU010000001.1"/>
</dbReference>
<accession>A0ABU3GNN5</accession>
<proteinExistence type="predicted"/>
<feature type="transmembrane region" description="Helical" evidence="1">
    <location>
        <begin position="7"/>
        <end position="27"/>
    </location>
</feature>
<protein>
    <submittedName>
        <fullName evidence="2">Uncharacterized protein</fullName>
    </submittedName>
</protein>
<comment type="caution">
    <text evidence="2">The sequence shown here is derived from an EMBL/GenBank/DDBJ whole genome shotgun (WGS) entry which is preliminary data.</text>
</comment>
<keyword evidence="1" id="KW-1133">Transmembrane helix</keyword>
<keyword evidence="1" id="KW-0812">Transmembrane</keyword>
<name>A0ABU3GNN5_9SPHI</name>
<keyword evidence="1" id="KW-0472">Membrane</keyword>
<organism evidence="2 3">
    <name type="scientific">Mucilaginibacter terrae</name>
    <dbReference type="NCBI Taxonomy" id="1955052"/>
    <lineage>
        <taxon>Bacteria</taxon>
        <taxon>Pseudomonadati</taxon>
        <taxon>Bacteroidota</taxon>
        <taxon>Sphingobacteriia</taxon>
        <taxon>Sphingobacteriales</taxon>
        <taxon>Sphingobacteriaceae</taxon>
        <taxon>Mucilaginibacter</taxon>
    </lineage>
</organism>
<feature type="transmembrane region" description="Helical" evidence="1">
    <location>
        <begin position="33"/>
        <end position="54"/>
    </location>
</feature>
<evidence type="ECO:0000256" key="1">
    <source>
        <dbReference type="SAM" id="Phobius"/>
    </source>
</evidence>